<dbReference type="Proteomes" id="UP000195402">
    <property type="component" value="Unassembled WGS sequence"/>
</dbReference>
<evidence type="ECO:0000259" key="10">
    <source>
        <dbReference type="PROSITE" id="PS50102"/>
    </source>
</evidence>
<dbReference type="AlphaFoldDB" id="A0A200QBF9"/>
<comment type="similarity">
    <text evidence="1 9">Belongs to the RdRP family.</text>
</comment>
<reference evidence="11 12" key="1">
    <citation type="journal article" date="2017" name="Mol. Plant">
        <title>The Genome of Medicinal Plant Macleaya cordata Provides New Insights into Benzylisoquinoline Alkaloids Metabolism.</title>
        <authorList>
            <person name="Liu X."/>
            <person name="Liu Y."/>
            <person name="Huang P."/>
            <person name="Ma Y."/>
            <person name="Qing Z."/>
            <person name="Tang Q."/>
            <person name="Cao H."/>
            <person name="Cheng P."/>
            <person name="Zheng Y."/>
            <person name="Yuan Z."/>
            <person name="Zhou Y."/>
            <person name="Liu J."/>
            <person name="Tang Z."/>
            <person name="Zhuo Y."/>
            <person name="Zhang Y."/>
            <person name="Yu L."/>
            <person name="Huang J."/>
            <person name="Yang P."/>
            <person name="Peng Q."/>
            <person name="Zhang J."/>
            <person name="Jiang W."/>
            <person name="Zhang Z."/>
            <person name="Lin K."/>
            <person name="Ro D.K."/>
            <person name="Chen X."/>
            <person name="Xiong X."/>
            <person name="Shang Y."/>
            <person name="Huang S."/>
            <person name="Zeng J."/>
        </authorList>
    </citation>
    <scope>NUCLEOTIDE SEQUENCE [LARGE SCALE GENOMIC DNA]</scope>
    <source>
        <strain evidence="12">cv. BLH2017</strain>
        <tissue evidence="11">Root</tissue>
    </source>
</reference>
<dbReference type="Pfam" id="PF26253">
    <property type="entry name" value="RdRP_head"/>
    <property type="match status" value="1"/>
</dbReference>
<evidence type="ECO:0000313" key="11">
    <source>
        <dbReference type="EMBL" id="OVA07789.1"/>
    </source>
</evidence>
<evidence type="ECO:0000256" key="1">
    <source>
        <dbReference type="ARBA" id="ARBA00005762"/>
    </source>
</evidence>
<evidence type="ECO:0000256" key="8">
    <source>
        <dbReference type="PROSITE-ProRule" id="PRU00176"/>
    </source>
</evidence>
<evidence type="ECO:0000313" key="12">
    <source>
        <dbReference type="Proteomes" id="UP000195402"/>
    </source>
</evidence>
<name>A0A200QBF9_MACCD</name>
<dbReference type="InterPro" id="IPR058751">
    <property type="entry name" value="RDRP_helical"/>
</dbReference>
<organism evidence="11 12">
    <name type="scientific">Macleaya cordata</name>
    <name type="common">Five-seeded plume-poppy</name>
    <name type="synonym">Bocconia cordata</name>
    <dbReference type="NCBI Taxonomy" id="56857"/>
    <lineage>
        <taxon>Eukaryota</taxon>
        <taxon>Viridiplantae</taxon>
        <taxon>Streptophyta</taxon>
        <taxon>Embryophyta</taxon>
        <taxon>Tracheophyta</taxon>
        <taxon>Spermatophyta</taxon>
        <taxon>Magnoliopsida</taxon>
        <taxon>Ranunculales</taxon>
        <taxon>Papaveraceae</taxon>
        <taxon>Papaveroideae</taxon>
        <taxon>Macleaya</taxon>
    </lineage>
</organism>
<keyword evidence="2 9" id="KW-0696">RNA-directed RNA polymerase</keyword>
<dbReference type="InParanoid" id="A0A200QBF9"/>
<evidence type="ECO:0000256" key="4">
    <source>
        <dbReference type="ARBA" id="ARBA00022695"/>
    </source>
</evidence>
<dbReference type="InterPro" id="IPR057298">
    <property type="entry name" value="RDR6-like_RBD"/>
</dbReference>
<dbReference type="Pfam" id="PF26252">
    <property type="entry name" value="RdRP_helical"/>
    <property type="match status" value="1"/>
</dbReference>
<keyword evidence="6 9" id="KW-0943">RNA-mediated gene silencing</keyword>
<evidence type="ECO:0000256" key="6">
    <source>
        <dbReference type="ARBA" id="ARBA00023158"/>
    </source>
</evidence>
<dbReference type="InterPro" id="IPR058752">
    <property type="entry name" value="RDRP_C_head"/>
</dbReference>
<keyword evidence="3 9" id="KW-0808">Transferase</keyword>
<keyword evidence="4 9" id="KW-0548">Nucleotidyltransferase</keyword>
<gene>
    <name evidence="11" type="ORF">BVC80_8641g6</name>
</gene>
<dbReference type="GO" id="GO:0003968">
    <property type="term" value="F:RNA-directed RNA polymerase activity"/>
    <property type="evidence" value="ECO:0007669"/>
    <property type="project" value="UniProtKB-KW"/>
</dbReference>
<comment type="caution">
    <text evidence="11">The sequence shown here is derived from an EMBL/GenBank/DDBJ whole genome shotgun (WGS) entry which is preliminary data.</text>
</comment>
<dbReference type="GO" id="GO:0031380">
    <property type="term" value="C:nuclear RNA-directed RNA polymerase complex"/>
    <property type="evidence" value="ECO:0007669"/>
    <property type="project" value="TreeGrafter"/>
</dbReference>
<sequence>MGSLGSEKDKKEMIITQVSLGGFDKHVTATELTDFLENEIGLIWRCRLKNSRTPPDSYPNFDVMNIMDIQRKADDEKVEPHAFVHFASPDSATRILNAAGRGKLILNGNLLKVNLGPESSFHINQRRRSKNPFKFSNVRVEIGTLVSRDEFFIGWKGPLSGVDFVIDPFDSSCKILFTKETAFSIKDTTNHAVMKCDFKVELFVREIIEVKKYKDTSSLIMVLQLASSPFLFYRTADDDIHVSVPFDLLDDEDPWIRTTDFTPGGVIGRCNCYRISVSPRFGSKFDKAMSYLKEWRIPNDCPRQQLRVREEPDFGMPSSDSFFCIQFKEGISFELLFMVNAVVHKGIFNIHQLSDRFFELLRSQTKEVNVAALAHICSYRRPVFDASKRLKLVQEWLLRNPELIKSCKGHDDNVEVRRLVITPTKAYCLPPAVELSNRVLRQYKEVADRFLRVTFMDEGLQQLNYNVLSYYVAPIVKDITNNSFPQKTAVYRRVKTIAKDGFYLCGRKYSFLAFSSNQLRDQSAWFFAEGEKIKVSNIKSWMGKFNDRNVAKCAARMGQCFSSTYATVEVPTNQINPGLPDIERNGYVFSDGIGMLTPDLAKEVAEKLQLGANPPCAYQIRFAGCKGVIACWEGKDDGIRLSLRPSMIKFQSTHSILEIVSWTRFQPGFLNRQIITLLSSLGVPDDVFSKMQDSMVCKLDQILENTDVAFEVLTSSCAEQGNTAAMMLSAGFKPQTEPHLRGMLISIRAAQLRDLLAKARIFVPSGRWLMGCLDELGVLENGQCFIQSSTPSLENCFSRHGIGFSETKRNLQVIKGTVVIAKNPCLHPGDIRILEAVDAPGLHHLVDCLVFPQKGERPHTNEASGSDLDGDLYFLTWDESLIPPSKRSWIPMDYTPADVKKLPRSVTHADIVEFFTKYLVNEKLGAICNAHVVHADQSEYGAMDEKCIQLAELAATAVDFPKTGKLVTMPQSLKPKVYPDFMGKDDFQSYKSNKILGKLYRKIKDASDEATSTSEPLCAPEDIPYDTDLEIPGSADFIIDSWNHKCAYDEKVIALLGQFKVNTEEEVVTGHVWSMPNYNSRKQGELKEKLKHAYHALKKEFKHIFEYLGEDSQNLTVGEKNSVYEQKASAWYQVTYHPRWVKKSLELRDPDGDDRVTPMLSFAWVPAEYLVRIKIRRQGIRNLDISKPINSLASYLIDRI</sequence>
<comment type="catalytic activity">
    <reaction evidence="7 9">
        <text>RNA(n) + a ribonucleoside 5'-triphosphate = RNA(n+1) + diphosphate</text>
        <dbReference type="Rhea" id="RHEA:21248"/>
        <dbReference type="Rhea" id="RHEA-COMP:14527"/>
        <dbReference type="Rhea" id="RHEA-COMP:17342"/>
        <dbReference type="ChEBI" id="CHEBI:33019"/>
        <dbReference type="ChEBI" id="CHEBI:61557"/>
        <dbReference type="ChEBI" id="CHEBI:140395"/>
        <dbReference type="EC" id="2.7.7.48"/>
    </reaction>
</comment>
<evidence type="ECO:0000256" key="7">
    <source>
        <dbReference type="ARBA" id="ARBA00048744"/>
    </source>
</evidence>
<evidence type="ECO:0000256" key="3">
    <source>
        <dbReference type="ARBA" id="ARBA00022679"/>
    </source>
</evidence>
<dbReference type="EMBL" id="MVGT01002433">
    <property type="protein sequence ID" value="OVA07789.1"/>
    <property type="molecule type" value="Genomic_DNA"/>
</dbReference>
<dbReference type="InterPro" id="IPR007855">
    <property type="entry name" value="RDRP"/>
</dbReference>
<dbReference type="InterPro" id="IPR000504">
    <property type="entry name" value="RRM_dom"/>
</dbReference>
<dbReference type="GO" id="GO:0030422">
    <property type="term" value="P:siRNA processing"/>
    <property type="evidence" value="ECO:0007669"/>
    <property type="project" value="TreeGrafter"/>
</dbReference>
<dbReference type="Pfam" id="PF24577">
    <property type="entry name" value="RDR6_2nd"/>
    <property type="match status" value="1"/>
</dbReference>
<dbReference type="OMA" id="IAPFRFP"/>
<accession>A0A200QBF9</accession>
<dbReference type="FunCoup" id="A0A200QBF9">
    <property type="interactions" value="776"/>
</dbReference>
<dbReference type="GO" id="GO:0003723">
    <property type="term" value="F:RNA binding"/>
    <property type="evidence" value="ECO:0007669"/>
    <property type="project" value="UniProtKB-UniRule"/>
</dbReference>
<evidence type="ECO:0000256" key="5">
    <source>
        <dbReference type="ARBA" id="ARBA00022884"/>
    </source>
</evidence>
<dbReference type="OrthoDB" id="6513042at2759"/>
<dbReference type="InterPro" id="IPR057596">
    <property type="entry name" value="RDRP_core"/>
</dbReference>
<keyword evidence="5 8" id="KW-0694">RNA-binding</keyword>
<proteinExistence type="inferred from homology"/>
<evidence type="ECO:0000256" key="2">
    <source>
        <dbReference type="ARBA" id="ARBA00022484"/>
    </source>
</evidence>
<dbReference type="PANTHER" id="PTHR23079:SF18">
    <property type="entry name" value="RNA-DEPENDENT RNA POLYMERASE 6"/>
    <property type="match status" value="1"/>
</dbReference>
<comment type="function">
    <text evidence="9">Probably involved in the RNA silencing pathway and required for the generation of small interfering RNAs (siRNAs).</text>
</comment>
<protein>
    <recommendedName>
        <fullName evidence="9">RNA-dependent RNA polymerase</fullName>
        <ecNumber evidence="9">2.7.7.48</ecNumber>
    </recommendedName>
</protein>
<dbReference type="EC" id="2.7.7.48" evidence="9"/>
<dbReference type="InterPro" id="IPR057297">
    <property type="entry name" value="RDR6-like_2nd"/>
</dbReference>
<dbReference type="Pfam" id="PF24572">
    <property type="entry name" value="RBD_RDR6"/>
    <property type="match status" value="1"/>
</dbReference>
<dbReference type="SUPFAM" id="SSF54928">
    <property type="entry name" value="RNA-binding domain, RBD"/>
    <property type="match status" value="1"/>
</dbReference>
<dbReference type="PROSITE" id="PS50102">
    <property type="entry name" value="RRM"/>
    <property type="match status" value="1"/>
</dbReference>
<dbReference type="Pfam" id="PF05183">
    <property type="entry name" value="RdRP"/>
    <property type="match status" value="1"/>
</dbReference>
<evidence type="ECO:0000256" key="9">
    <source>
        <dbReference type="RuleBase" id="RU363098"/>
    </source>
</evidence>
<keyword evidence="12" id="KW-1185">Reference proteome</keyword>
<dbReference type="InterPro" id="IPR035979">
    <property type="entry name" value="RBD_domain_sf"/>
</dbReference>
<dbReference type="CDD" id="cd00590">
    <property type="entry name" value="RRM_SF"/>
    <property type="match status" value="1"/>
</dbReference>
<dbReference type="PANTHER" id="PTHR23079">
    <property type="entry name" value="RNA-DEPENDENT RNA POLYMERASE"/>
    <property type="match status" value="1"/>
</dbReference>
<feature type="domain" description="RRM" evidence="10">
    <location>
        <begin position="16"/>
        <end position="118"/>
    </location>
</feature>
<dbReference type="STRING" id="56857.A0A200QBF9"/>